<sequence>MLPRIGDAQTLLKQWLLTNVSRQGMKLAIYFFGKELRGMFLRTTDKMKFMRTVVKSAGMMSAAKVTVKTTKTITTKTTKTTV</sequence>
<dbReference type="PATRIC" id="fig|989403.3.peg.1217"/>
<organism evidence="1 2">
    <name type="scientific">Pseudovibrio axinellae</name>
    <dbReference type="NCBI Taxonomy" id="989403"/>
    <lineage>
        <taxon>Bacteria</taxon>
        <taxon>Pseudomonadati</taxon>
        <taxon>Pseudomonadota</taxon>
        <taxon>Alphaproteobacteria</taxon>
        <taxon>Hyphomicrobiales</taxon>
        <taxon>Stappiaceae</taxon>
        <taxon>Pseudovibrio</taxon>
    </lineage>
</organism>
<dbReference type="Proteomes" id="UP000076577">
    <property type="component" value="Unassembled WGS sequence"/>
</dbReference>
<proteinExistence type="predicted"/>
<accession>A0A166A5P8</accession>
<protein>
    <submittedName>
        <fullName evidence="1">Uncharacterized protein</fullName>
    </submittedName>
</protein>
<dbReference type="STRING" id="989403.SAMN05421798_107244"/>
<reference evidence="1 2" key="1">
    <citation type="journal article" date="2016" name="Front. Microbiol.">
        <title>Comparative Genomic Analysis Reveals a Diverse Repertoire of Genes Involved in Prokaryote-Eukaryote Interactions within the Pseudovibrio Genus.</title>
        <authorList>
            <person name="Romano S."/>
            <person name="Fernandez-Guerra A."/>
            <person name="Reen F.J."/>
            <person name="Glockner F.O."/>
            <person name="Crowley S.P."/>
            <person name="O'Sullivan O."/>
            <person name="Cotter P.D."/>
            <person name="Adams C."/>
            <person name="Dobson A.D."/>
            <person name="O'Gara F."/>
        </authorList>
    </citation>
    <scope>NUCLEOTIDE SEQUENCE [LARGE SCALE GENOMIC DNA]</scope>
    <source>
        <strain evidence="1 2">Ad2</strain>
    </source>
</reference>
<evidence type="ECO:0000313" key="1">
    <source>
        <dbReference type="EMBL" id="KZL20647.1"/>
    </source>
</evidence>
<dbReference type="AlphaFoldDB" id="A0A166A5P8"/>
<evidence type="ECO:0000313" key="2">
    <source>
        <dbReference type="Proteomes" id="UP000076577"/>
    </source>
</evidence>
<dbReference type="RefSeq" id="WP_139201406.1">
    <property type="nucleotide sequence ID" value="NZ_FOFM01000007.1"/>
</dbReference>
<dbReference type="EMBL" id="LMCB01000006">
    <property type="protein sequence ID" value="KZL20647.1"/>
    <property type="molecule type" value="Genomic_DNA"/>
</dbReference>
<keyword evidence="2" id="KW-1185">Reference proteome</keyword>
<comment type="caution">
    <text evidence="1">The sequence shown here is derived from an EMBL/GenBank/DDBJ whole genome shotgun (WGS) entry which is preliminary data.</text>
</comment>
<name>A0A166A5P8_9HYPH</name>
<gene>
    <name evidence="1" type="ORF">PsAD2_01133</name>
</gene>